<dbReference type="Gene3D" id="3.30.60.30">
    <property type="match status" value="2"/>
</dbReference>
<comment type="caution">
    <text evidence="4">The sequence shown here is derived from an EMBL/GenBank/DDBJ whole genome shotgun (WGS) entry which is preliminary data.</text>
</comment>
<keyword evidence="2" id="KW-0732">Signal</keyword>
<dbReference type="SUPFAM" id="SSF100895">
    <property type="entry name" value="Kazal-type serine protease inhibitors"/>
    <property type="match status" value="2"/>
</dbReference>
<dbReference type="InterPro" id="IPR039016">
    <property type="entry name" value="RECK"/>
</dbReference>
<dbReference type="GO" id="GO:0008191">
    <property type="term" value="F:metalloendopeptidase inhibitor activity"/>
    <property type="evidence" value="ECO:0007669"/>
    <property type="project" value="InterPro"/>
</dbReference>
<accession>A0AAD9DAD5</accession>
<dbReference type="PANTHER" id="PTHR13487">
    <property type="entry name" value="SERINE PROTEASE INHIBITOR"/>
    <property type="match status" value="1"/>
</dbReference>
<dbReference type="PROSITE" id="PS51465">
    <property type="entry name" value="KAZAL_2"/>
    <property type="match status" value="1"/>
</dbReference>
<protein>
    <recommendedName>
        <fullName evidence="3">Kazal-like domain-containing protein</fullName>
    </recommendedName>
</protein>
<dbReference type="PANTHER" id="PTHR13487:SF3">
    <property type="entry name" value="REVERSION-INDUCING CYSTEINE-RICH PROTEIN WITH KAZAL MOTIFS"/>
    <property type="match status" value="1"/>
</dbReference>
<evidence type="ECO:0000259" key="3">
    <source>
        <dbReference type="PROSITE" id="PS51465"/>
    </source>
</evidence>
<dbReference type="GO" id="GO:0005886">
    <property type="term" value="C:plasma membrane"/>
    <property type="evidence" value="ECO:0007669"/>
    <property type="project" value="TreeGrafter"/>
</dbReference>
<dbReference type="AlphaFoldDB" id="A0AAD9DAD5"/>
<organism evidence="4 5">
    <name type="scientific">Skeletonema marinoi</name>
    <dbReference type="NCBI Taxonomy" id="267567"/>
    <lineage>
        <taxon>Eukaryota</taxon>
        <taxon>Sar</taxon>
        <taxon>Stramenopiles</taxon>
        <taxon>Ochrophyta</taxon>
        <taxon>Bacillariophyta</taxon>
        <taxon>Coscinodiscophyceae</taxon>
        <taxon>Thalassiosirophycidae</taxon>
        <taxon>Thalassiosirales</taxon>
        <taxon>Skeletonemataceae</taxon>
        <taxon>Skeletonema</taxon>
        <taxon>Skeletonema marinoi-dohrnii complex</taxon>
    </lineage>
</organism>
<evidence type="ECO:0000256" key="2">
    <source>
        <dbReference type="SAM" id="SignalP"/>
    </source>
</evidence>
<feature type="domain" description="Kazal-like" evidence="3">
    <location>
        <begin position="82"/>
        <end position="129"/>
    </location>
</feature>
<reference evidence="4" key="1">
    <citation type="submission" date="2023-06" db="EMBL/GenBank/DDBJ databases">
        <title>Survivors Of The Sea: Transcriptome response of Skeletonema marinoi to long-term dormancy.</title>
        <authorList>
            <person name="Pinder M.I.M."/>
            <person name="Kourtchenko O."/>
            <person name="Robertson E.K."/>
            <person name="Larsson T."/>
            <person name="Maumus F."/>
            <person name="Osuna-Cruz C.M."/>
            <person name="Vancaester E."/>
            <person name="Stenow R."/>
            <person name="Vandepoele K."/>
            <person name="Ploug H."/>
            <person name="Bruchert V."/>
            <person name="Godhe A."/>
            <person name="Topel M."/>
        </authorList>
    </citation>
    <scope>NUCLEOTIDE SEQUENCE</scope>
    <source>
        <strain evidence="4">R05AC</strain>
    </source>
</reference>
<feature type="signal peptide" evidence="2">
    <location>
        <begin position="1"/>
        <end position="27"/>
    </location>
</feature>
<proteinExistence type="predicted"/>
<gene>
    <name evidence="4" type="ORF">QTG54_010125</name>
</gene>
<evidence type="ECO:0000313" key="4">
    <source>
        <dbReference type="EMBL" id="KAK1738809.1"/>
    </source>
</evidence>
<keyword evidence="5" id="KW-1185">Reference proteome</keyword>
<sequence>MKMKFHLFISTAAMLFSAFSFSGSAAAASIEEEYGPAPSTSEKLEHTRVNRNCSHGKKKHVCGKDGKTYRDKCEASRANVKVAYRGKCKSKHCSNVKKLVCGKDGKTYRNKCEARRANVKVACRGRCKKGRNQLFK</sequence>
<dbReference type="EMBL" id="JATAAI010000019">
    <property type="protein sequence ID" value="KAK1738809.1"/>
    <property type="molecule type" value="Genomic_DNA"/>
</dbReference>
<name>A0AAD9DAD5_9STRA</name>
<dbReference type="SMART" id="SM00280">
    <property type="entry name" value="KAZAL"/>
    <property type="match status" value="2"/>
</dbReference>
<evidence type="ECO:0000256" key="1">
    <source>
        <dbReference type="SAM" id="MobiDB-lite"/>
    </source>
</evidence>
<feature type="region of interest" description="Disordered" evidence="1">
    <location>
        <begin position="36"/>
        <end position="66"/>
    </location>
</feature>
<dbReference type="InterPro" id="IPR036058">
    <property type="entry name" value="Kazal_dom_sf"/>
</dbReference>
<dbReference type="Proteomes" id="UP001224775">
    <property type="component" value="Unassembled WGS sequence"/>
</dbReference>
<dbReference type="Pfam" id="PF07648">
    <property type="entry name" value="Kazal_2"/>
    <property type="match status" value="2"/>
</dbReference>
<feature type="chain" id="PRO_5042032480" description="Kazal-like domain-containing protein" evidence="2">
    <location>
        <begin position="28"/>
        <end position="136"/>
    </location>
</feature>
<dbReference type="GO" id="GO:0030198">
    <property type="term" value="P:extracellular matrix organization"/>
    <property type="evidence" value="ECO:0007669"/>
    <property type="project" value="TreeGrafter"/>
</dbReference>
<evidence type="ECO:0000313" key="5">
    <source>
        <dbReference type="Proteomes" id="UP001224775"/>
    </source>
</evidence>
<dbReference type="InterPro" id="IPR002350">
    <property type="entry name" value="Kazal_dom"/>
</dbReference>
<dbReference type="CDD" id="cd00104">
    <property type="entry name" value="KAZAL_FS"/>
    <property type="match status" value="2"/>
</dbReference>